<dbReference type="EMBL" id="BMNA01000002">
    <property type="protein sequence ID" value="GGL94127.1"/>
    <property type="molecule type" value="Genomic_DNA"/>
</dbReference>
<dbReference type="Pfam" id="PF13845">
    <property type="entry name" value="Septum_form"/>
    <property type="match status" value="1"/>
</dbReference>
<evidence type="ECO:0000313" key="3">
    <source>
        <dbReference type="EMBL" id="GGL94127.1"/>
    </source>
</evidence>
<reference evidence="3" key="2">
    <citation type="submission" date="2020-09" db="EMBL/GenBank/DDBJ databases">
        <authorList>
            <person name="Sun Q."/>
            <person name="Zhou Y."/>
        </authorList>
    </citation>
    <scope>NUCLEOTIDE SEQUENCE</scope>
    <source>
        <strain evidence="3">CGMCC 4.7308</strain>
    </source>
</reference>
<evidence type="ECO:0000256" key="1">
    <source>
        <dbReference type="SAM" id="SignalP"/>
    </source>
</evidence>
<feature type="chain" id="PRO_5039279193" description="Septum formation-related domain-containing protein" evidence="1">
    <location>
        <begin position="19"/>
        <end position="267"/>
    </location>
</feature>
<organism evidence="3 4">
    <name type="scientific">Nakamurella endophytica</name>
    <dbReference type="NCBI Taxonomy" id="1748367"/>
    <lineage>
        <taxon>Bacteria</taxon>
        <taxon>Bacillati</taxon>
        <taxon>Actinomycetota</taxon>
        <taxon>Actinomycetes</taxon>
        <taxon>Nakamurellales</taxon>
        <taxon>Nakamurellaceae</taxon>
        <taxon>Nakamurella</taxon>
    </lineage>
</organism>
<sequence>MLLVAVALVACLALSAWARIPTASSPLAEPVAGPPTVGSCLGLPAGTVDTGAAASVYGPCTGRHLGEVVAVVAAEPAGASAAGAHGVCAGRSPYRYLGLRDDGTLDGSWLPSLAAAYRSVVPDRRQWAAGQRWVACLMVPAPTAPGAPPSYRGVARDAFGSGRLPAVYATCTDRPGRDPLPCTAPHRTETVATGAGRVATAGATAGLVASCGRFLRRVTGMADPAAGGQLAVRVTVDGGTATCGIVSTRPLDSTLVGLGGGPLPWAG</sequence>
<comment type="caution">
    <text evidence="3">The sequence shown here is derived from an EMBL/GenBank/DDBJ whole genome shotgun (WGS) entry which is preliminary data.</text>
</comment>
<feature type="signal peptide" evidence="1">
    <location>
        <begin position="1"/>
        <end position="18"/>
    </location>
</feature>
<dbReference type="Proteomes" id="UP000655208">
    <property type="component" value="Unassembled WGS sequence"/>
</dbReference>
<proteinExistence type="predicted"/>
<keyword evidence="4" id="KW-1185">Reference proteome</keyword>
<gene>
    <name evidence="3" type="ORF">GCM10011594_12500</name>
</gene>
<accession>A0A917SRN3</accession>
<protein>
    <recommendedName>
        <fullName evidence="2">Septum formation-related domain-containing protein</fullName>
    </recommendedName>
</protein>
<name>A0A917SRN3_9ACTN</name>
<dbReference type="InterPro" id="IPR026004">
    <property type="entry name" value="Septum_form"/>
</dbReference>
<reference evidence="3" key="1">
    <citation type="journal article" date="2014" name="Int. J. Syst. Evol. Microbiol.">
        <title>Complete genome sequence of Corynebacterium casei LMG S-19264T (=DSM 44701T), isolated from a smear-ripened cheese.</title>
        <authorList>
            <consortium name="US DOE Joint Genome Institute (JGI-PGF)"/>
            <person name="Walter F."/>
            <person name="Albersmeier A."/>
            <person name="Kalinowski J."/>
            <person name="Ruckert C."/>
        </authorList>
    </citation>
    <scope>NUCLEOTIDE SEQUENCE</scope>
    <source>
        <strain evidence="3">CGMCC 4.7308</strain>
    </source>
</reference>
<dbReference type="AlphaFoldDB" id="A0A917SRN3"/>
<keyword evidence="1" id="KW-0732">Signal</keyword>
<evidence type="ECO:0000259" key="2">
    <source>
        <dbReference type="Pfam" id="PF13845"/>
    </source>
</evidence>
<evidence type="ECO:0000313" key="4">
    <source>
        <dbReference type="Proteomes" id="UP000655208"/>
    </source>
</evidence>
<feature type="domain" description="Septum formation-related" evidence="2">
    <location>
        <begin position="38"/>
        <end position="193"/>
    </location>
</feature>